<dbReference type="OrthoDB" id="15735at2759"/>
<comment type="similarity">
    <text evidence="1">Belongs to the free Met sulfoxide reductase family.</text>
</comment>
<dbReference type="InterPro" id="IPR051330">
    <property type="entry name" value="Phosphatase_reg/MetRdx"/>
</dbReference>
<dbReference type="Pfam" id="PF01590">
    <property type="entry name" value="GAF"/>
    <property type="match status" value="1"/>
</dbReference>
<dbReference type="SUPFAM" id="SSF55781">
    <property type="entry name" value="GAF domain-like"/>
    <property type="match status" value="1"/>
</dbReference>
<dbReference type="InterPro" id="IPR000614">
    <property type="entry name" value="FRMsr_CS"/>
</dbReference>
<sequence>MVKGEKERERAPEAGEEHHQQPHAEYSHFTDVGTKSAAYAQLLAALEALVESQRNWVCNLANAASLLWHMYRALPATVSPQARAVNWAGFYVLDPTSNPPTQLILGPFMGKVACQTIVLGKGVCGTAASAGKSLVVPDVEAFPGHIACDGETKSEIVVPIHAGAKVVGVIDIDCAELNGFDEQDREGLEKVAALLGASCDW</sequence>
<proteinExistence type="inferred from homology"/>
<dbReference type="VEuPathDB" id="FungiDB:Z517_09135"/>
<organism evidence="4 5">
    <name type="scientific">Fonsecaea pedrosoi CBS 271.37</name>
    <dbReference type="NCBI Taxonomy" id="1442368"/>
    <lineage>
        <taxon>Eukaryota</taxon>
        <taxon>Fungi</taxon>
        <taxon>Dikarya</taxon>
        <taxon>Ascomycota</taxon>
        <taxon>Pezizomycotina</taxon>
        <taxon>Eurotiomycetes</taxon>
        <taxon>Chaetothyriomycetidae</taxon>
        <taxon>Chaetothyriales</taxon>
        <taxon>Herpotrichiellaceae</taxon>
        <taxon>Fonsecaea</taxon>
    </lineage>
</organism>
<evidence type="ECO:0000256" key="2">
    <source>
        <dbReference type="SAM" id="MobiDB-lite"/>
    </source>
</evidence>
<dbReference type="PANTHER" id="PTHR21021:SF15">
    <property type="entry name" value="FREE METHIONINE-R-SULFOXIDE REDUCTASE"/>
    <property type="match status" value="1"/>
</dbReference>
<dbReference type="EMBL" id="KN846974">
    <property type="protein sequence ID" value="KIW76691.1"/>
    <property type="molecule type" value="Genomic_DNA"/>
</dbReference>
<dbReference type="GeneID" id="25308625"/>
<keyword evidence="5" id="KW-1185">Reference proteome</keyword>
<dbReference type="GO" id="GO:0033745">
    <property type="term" value="F:L-methionine-(R)-S-oxide reductase activity"/>
    <property type="evidence" value="ECO:0007669"/>
    <property type="project" value="TreeGrafter"/>
</dbReference>
<dbReference type="STRING" id="1442368.A0A0D2DG88"/>
<dbReference type="HOGENOM" id="CLU_077738_1_1_1"/>
<feature type="domain" description="GAF" evidence="3">
    <location>
        <begin position="45"/>
        <end position="200"/>
    </location>
</feature>
<dbReference type="InterPro" id="IPR003018">
    <property type="entry name" value="GAF"/>
</dbReference>
<protein>
    <recommendedName>
        <fullName evidence="3">GAF domain-containing protein</fullName>
    </recommendedName>
</protein>
<evidence type="ECO:0000313" key="4">
    <source>
        <dbReference type="EMBL" id="KIW76691.1"/>
    </source>
</evidence>
<dbReference type="GO" id="GO:0005829">
    <property type="term" value="C:cytosol"/>
    <property type="evidence" value="ECO:0007669"/>
    <property type="project" value="TreeGrafter"/>
</dbReference>
<dbReference type="PANTHER" id="PTHR21021">
    <property type="entry name" value="GAF/PUTATIVE CYTOSKELETAL PROTEIN"/>
    <property type="match status" value="1"/>
</dbReference>
<evidence type="ECO:0000313" key="5">
    <source>
        <dbReference type="Proteomes" id="UP000053029"/>
    </source>
</evidence>
<dbReference type="RefSeq" id="XP_013280499.1">
    <property type="nucleotide sequence ID" value="XM_013425045.1"/>
</dbReference>
<evidence type="ECO:0000259" key="3">
    <source>
        <dbReference type="SMART" id="SM00065"/>
    </source>
</evidence>
<dbReference type="FunFam" id="3.30.450.40:FF:000008">
    <property type="entry name" value="GAF domain-containing proteins"/>
    <property type="match status" value="1"/>
</dbReference>
<gene>
    <name evidence="4" type="ORF">Z517_09135</name>
</gene>
<evidence type="ECO:0000256" key="1">
    <source>
        <dbReference type="ARBA" id="ARBA00038454"/>
    </source>
</evidence>
<dbReference type="SMART" id="SM00065">
    <property type="entry name" value="GAF"/>
    <property type="match status" value="1"/>
</dbReference>
<feature type="region of interest" description="Disordered" evidence="2">
    <location>
        <begin position="1"/>
        <end position="25"/>
    </location>
</feature>
<reference evidence="4 5" key="1">
    <citation type="submission" date="2015-01" db="EMBL/GenBank/DDBJ databases">
        <title>The Genome Sequence of Fonsecaea pedrosoi CBS 271.37.</title>
        <authorList>
            <consortium name="The Broad Institute Genomics Platform"/>
            <person name="Cuomo C."/>
            <person name="de Hoog S."/>
            <person name="Gorbushina A."/>
            <person name="Stielow B."/>
            <person name="Teixiera M."/>
            <person name="Abouelleil A."/>
            <person name="Chapman S.B."/>
            <person name="Priest M."/>
            <person name="Young S.K."/>
            <person name="Wortman J."/>
            <person name="Nusbaum C."/>
            <person name="Birren B."/>
        </authorList>
    </citation>
    <scope>NUCLEOTIDE SEQUENCE [LARGE SCALE GENOMIC DNA]</scope>
    <source>
        <strain evidence="4 5">CBS 271.37</strain>
    </source>
</reference>
<dbReference type="Gene3D" id="3.30.450.40">
    <property type="match status" value="1"/>
</dbReference>
<dbReference type="AlphaFoldDB" id="A0A0D2DG88"/>
<dbReference type="InterPro" id="IPR029016">
    <property type="entry name" value="GAF-like_dom_sf"/>
</dbReference>
<dbReference type="Proteomes" id="UP000053029">
    <property type="component" value="Unassembled WGS sequence"/>
</dbReference>
<dbReference type="PROSITE" id="PS01320">
    <property type="entry name" value="UPF0067"/>
    <property type="match status" value="1"/>
</dbReference>
<accession>A0A0D2DG88</accession>
<name>A0A0D2DG88_9EURO</name>